<feature type="region of interest" description="Disordered" evidence="2">
    <location>
        <begin position="559"/>
        <end position="592"/>
    </location>
</feature>
<dbReference type="EMBL" id="JALLPJ020000292">
    <property type="protein sequence ID" value="KAL3796616.1"/>
    <property type="molecule type" value="Genomic_DNA"/>
</dbReference>
<evidence type="ECO:0000313" key="4">
    <source>
        <dbReference type="Proteomes" id="UP001530400"/>
    </source>
</evidence>
<keyword evidence="4" id="KW-1185">Reference proteome</keyword>
<protein>
    <submittedName>
        <fullName evidence="3">Uncharacterized protein</fullName>
    </submittedName>
</protein>
<evidence type="ECO:0000313" key="3">
    <source>
        <dbReference type="EMBL" id="KAL3796616.1"/>
    </source>
</evidence>
<feature type="region of interest" description="Disordered" evidence="2">
    <location>
        <begin position="428"/>
        <end position="494"/>
    </location>
</feature>
<dbReference type="AlphaFoldDB" id="A0ABD3Q9I1"/>
<feature type="compositionally biased region" description="Low complexity" evidence="2">
    <location>
        <begin position="483"/>
        <end position="493"/>
    </location>
</feature>
<name>A0ABD3Q9I1_9STRA</name>
<comment type="caution">
    <text evidence="3">The sequence shown here is derived from an EMBL/GenBank/DDBJ whole genome shotgun (WGS) entry which is preliminary data.</text>
</comment>
<keyword evidence="1" id="KW-0175">Coiled coil</keyword>
<dbReference type="Proteomes" id="UP001530400">
    <property type="component" value="Unassembled WGS sequence"/>
</dbReference>
<feature type="region of interest" description="Disordered" evidence="2">
    <location>
        <begin position="229"/>
        <end position="252"/>
    </location>
</feature>
<evidence type="ECO:0000256" key="2">
    <source>
        <dbReference type="SAM" id="MobiDB-lite"/>
    </source>
</evidence>
<organism evidence="3 4">
    <name type="scientific">Cyclotella atomus</name>
    <dbReference type="NCBI Taxonomy" id="382360"/>
    <lineage>
        <taxon>Eukaryota</taxon>
        <taxon>Sar</taxon>
        <taxon>Stramenopiles</taxon>
        <taxon>Ochrophyta</taxon>
        <taxon>Bacillariophyta</taxon>
        <taxon>Coscinodiscophyceae</taxon>
        <taxon>Thalassiosirophycidae</taxon>
        <taxon>Stephanodiscales</taxon>
        <taxon>Stephanodiscaceae</taxon>
        <taxon>Cyclotella</taxon>
    </lineage>
</organism>
<proteinExistence type="predicted"/>
<feature type="compositionally biased region" description="Basic residues" evidence="2">
    <location>
        <begin position="577"/>
        <end position="586"/>
    </location>
</feature>
<feature type="compositionally biased region" description="Basic residues" evidence="2">
    <location>
        <begin position="454"/>
        <end position="470"/>
    </location>
</feature>
<evidence type="ECO:0000256" key="1">
    <source>
        <dbReference type="SAM" id="Coils"/>
    </source>
</evidence>
<feature type="compositionally biased region" description="Basic and acidic residues" evidence="2">
    <location>
        <begin position="440"/>
        <end position="453"/>
    </location>
</feature>
<gene>
    <name evidence="3" type="ORF">ACHAWO_010320</name>
</gene>
<accession>A0ABD3Q9I1</accession>
<feature type="region of interest" description="Disordered" evidence="2">
    <location>
        <begin position="677"/>
        <end position="699"/>
    </location>
</feature>
<sequence length="817" mass="91200">MNIFKFEEEESFHSSIASLEDDQPAAPHLNTKDVLALATSIRNCCQIAPPKPPPVRTASNSSPSYADSITSLSLLPTSSSIESGVLGSFRKRLKEQFSKEPEEEDCLSFLVSDPTVDLQNTLYNHKTEAPIEANAKQDKGRAVNNNTEGAGIARVDVYCRSGTVCTIRVLQGCIQRDQEQHLLEGENESIKSSYSLSPSAVLSSLLPTPRTSNNEYFFSSSGSYSTSLGDGNSPVGSFRKSPSNSPRVKHDASVRRIFRRKVNLETLKRILLNPPKVIKISADIVEVEDETSNSASAATSEKNANMNLSGLSHVQQRFLRRERKKYNMRMKEEEKARQKMANLVLSGGSYNDLTKLEVTESKDTIESDTDECSLRSGMCKPKVLNKLDQLRQKQMEIQRKIELADMGLAIITGEVESVEKMMVLLQNERNGGGTDDADDDSSKDASEKNDRDMRHHPREGKQEKKHRGREGKKNSRLLEVRGSSSSHSLSTASKRQYDSFSTFGDQISVSDSSTSLDDSEAEEIARMLQGCEVEYSFPYDFHDDLEDALLAQEFASDYSDGVSGDESTVDRRESKPARRGRNRHRPNQVSKRKVEIPQIISVPTNGHGCVVLRNSGAFSVVGNIPKLLYQELFRKRAPYPKYIAMGTKGRYFVGFEDGTHKCAGPQALKAFLNETSTGGSAKGNNSSRFSRGVKSKKKKGGHHLPVEVASIAFGRRFDDFFLVRSDGSWECNGNMPRSLDELLEDRGDRADLEWVSLGPHDEWCIKAKNERIWWGGVSEEVDDHLSRILIEDEDYGRVNDLKFIDFGVNDAFFLLYQ</sequence>
<feature type="coiled-coil region" evidence="1">
    <location>
        <begin position="316"/>
        <end position="343"/>
    </location>
</feature>
<reference evidence="3 4" key="1">
    <citation type="submission" date="2024-10" db="EMBL/GenBank/DDBJ databases">
        <title>Updated reference genomes for cyclostephanoid diatoms.</title>
        <authorList>
            <person name="Roberts W.R."/>
            <person name="Alverson A.J."/>
        </authorList>
    </citation>
    <scope>NUCLEOTIDE SEQUENCE [LARGE SCALE GENOMIC DNA]</scope>
    <source>
        <strain evidence="3 4">AJA010-31</strain>
    </source>
</reference>